<dbReference type="HOGENOM" id="CLU_670468_0_0_9"/>
<dbReference type="Gene3D" id="3.30.2320.10">
    <property type="entry name" value="hypothetical protein PF0899 domain"/>
    <property type="match status" value="1"/>
</dbReference>
<dbReference type="InterPro" id="IPR024455">
    <property type="entry name" value="Phage_capsid"/>
</dbReference>
<gene>
    <name evidence="4" type="ORF">Cspa_c10170</name>
</gene>
<accession>M1MEK9</accession>
<proteinExistence type="predicted"/>
<dbReference type="PATRIC" id="fig|931276.5.peg.973"/>
<evidence type="ECO:0000256" key="2">
    <source>
        <dbReference type="SAM" id="Coils"/>
    </source>
</evidence>
<feature type="coiled-coil region" evidence="2">
    <location>
        <begin position="6"/>
        <end position="60"/>
    </location>
</feature>
<feature type="domain" description="Phage capsid-like C-terminal" evidence="3">
    <location>
        <begin position="139"/>
        <end position="414"/>
    </location>
</feature>
<comment type="subcellular location">
    <subcellularLocation>
        <location evidence="1">Virion</location>
    </subcellularLocation>
</comment>
<dbReference type="RefSeq" id="WP_015391118.1">
    <property type="nucleotide sequence ID" value="NC_020291.1"/>
</dbReference>
<evidence type="ECO:0000313" key="4">
    <source>
        <dbReference type="EMBL" id="AGF54793.1"/>
    </source>
</evidence>
<evidence type="ECO:0000256" key="1">
    <source>
        <dbReference type="ARBA" id="ARBA00004328"/>
    </source>
</evidence>
<dbReference type="EMBL" id="CP004121">
    <property type="protein sequence ID" value="AGF54793.1"/>
    <property type="molecule type" value="Genomic_DNA"/>
</dbReference>
<evidence type="ECO:0000259" key="3">
    <source>
        <dbReference type="Pfam" id="PF05065"/>
    </source>
</evidence>
<dbReference type="AlphaFoldDB" id="M1MEK9"/>
<dbReference type="NCBIfam" id="TIGR01554">
    <property type="entry name" value="major_cap_HK97"/>
    <property type="match status" value="1"/>
</dbReference>
<dbReference type="OrthoDB" id="9786516at2"/>
<dbReference type="Pfam" id="PF05065">
    <property type="entry name" value="Phage_capsid"/>
    <property type="match status" value="1"/>
</dbReference>
<reference evidence="4 5" key="1">
    <citation type="submission" date="2013-02" db="EMBL/GenBank/DDBJ databases">
        <title>Genome sequence of Clostridium saccharoperbutylacetonicum N1-4(HMT).</title>
        <authorList>
            <person name="Poehlein A."/>
            <person name="Daniel R."/>
        </authorList>
    </citation>
    <scope>NUCLEOTIDE SEQUENCE [LARGE SCALE GENOMIC DNA]</scope>
    <source>
        <strain evidence="5">N1-4(HMT)</strain>
    </source>
</reference>
<protein>
    <submittedName>
        <fullName evidence="4">Phage protein</fullName>
    </submittedName>
</protein>
<organism evidence="4 5">
    <name type="scientific">Clostridium saccharoperbutylacetonicum N1-4(HMT)</name>
    <dbReference type="NCBI Taxonomy" id="931276"/>
    <lineage>
        <taxon>Bacteria</taxon>
        <taxon>Bacillati</taxon>
        <taxon>Bacillota</taxon>
        <taxon>Clostridia</taxon>
        <taxon>Eubacteriales</taxon>
        <taxon>Clostridiaceae</taxon>
        <taxon>Clostridium</taxon>
    </lineage>
</organism>
<dbReference type="eggNOG" id="COG4653">
    <property type="taxonomic scope" value="Bacteria"/>
</dbReference>
<dbReference type="InterPro" id="IPR054612">
    <property type="entry name" value="Phage_capsid-like_C"/>
</dbReference>
<dbReference type="SUPFAM" id="SSF56563">
    <property type="entry name" value="Major capsid protein gp5"/>
    <property type="match status" value="1"/>
</dbReference>
<name>M1MEK9_9CLOT</name>
<keyword evidence="5" id="KW-1185">Reference proteome</keyword>
<evidence type="ECO:0000313" key="5">
    <source>
        <dbReference type="Proteomes" id="UP000011728"/>
    </source>
</evidence>
<sequence>MKIRMSNDQEQQYLNLLNEAKDLLNNKKDLEGYKAKMQEIEKFENDTEELNKAQANLNARFKDSAVVTDISKLSNDVKAVKVIDSINNSEEETEEEAKEPKEYVNAWAKNMLGLKMNNSESNAFKMINEAYVHTTGNTGIVIPETVMSGIWKEVGEQYPLWNDVFKTTIKGKVTLLKSTNSSDAKWYDESTSTEDGKEEFGEASLDGCELSRDITVSWKLREMAIEDFIPFIQSQLVEKIGAALGYAVSQGKGKPGESDTFKAEPKGIIPTLTGETKTPQVVKFTDAEPLEYTHFTNAMSKIKGTYKNKTCIYANGTTIWNEIANVRDTTGRPYFVANPIEGGVGTIFGKVVKEDDGIPDNNILLGDAWNGYHANINKQVSLDSEDHKKERTTDYIAYGIVDGGVRTTKAFALIMKG</sequence>
<keyword evidence="2" id="KW-0175">Coiled coil</keyword>
<dbReference type="KEGG" id="csr:Cspa_c10170"/>
<dbReference type="Proteomes" id="UP000011728">
    <property type="component" value="Chromosome"/>
</dbReference>